<dbReference type="PROSITE" id="PS51736">
    <property type="entry name" value="RECOMBINASES_3"/>
    <property type="match status" value="1"/>
</dbReference>
<dbReference type="CDD" id="cd00338">
    <property type="entry name" value="Ser_Recombinase"/>
    <property type="match status" value="1"/>
</dbReference>
<dbReference type="Gene3D" id="3.40.50.1390">
    <property type="entry name" value="Resolvase, N-terminal catalytic domain"/>
    <property type="match status" value="1"/>
</dbReference>
<dbReference type="Pfam" id="PF13408">
    <property type="entry name" value="Zn_ribbon_recom"/>
    <property type="match status" value="1"/>
</dbReference>
<dbReference type="PROSITE" id="PS51737">
    <property type="entry name" value="RECOMBINASE_DNA_BIND"/>
    <property type="match status" value="1"/>
</dbReference>
<feature type="domain" description="Recombinase" evidence="3">
    <location>
        <begin position="156"/>
        <end position="270"/>
    </location>
</feature>
<accession>A0ABT2UU12</accession>
<dbReference type="SMART" id="SM00857">
    <property type="entry name" value="Resolvase"/>
    <property type="match status" value="1"/>
</dbReference>
<protein>
    <submittedName>
        <fullName evidence="4">Recombinase family protein</fullName>
    </submittedName>
</protein>
<evidence type="ECO:0000313" key="5">
    <source>
        <dbReference type="Proteomes" id="UP001652445"/>
    </source>
</evidence>
<proteinExistence type="predicted"/>
<keyword evidence="1" id="KW-0175">Coiled coil</keyword>
<evidence type="ECO:0000256" key="1">
    <source>
        <dbReference type="SAM" id="Coils"/>
    </source>
</evidence>
<feature type="coiled-coil region" evidence="1">
    <location>
        <begin position="360"/>
        <end position="415"/>
    </location>
</feature>
<dbReference type="InterPro" id="IPR036162">
    <property type="entry name" value="Resolvase-like_N_sf"/>
</dbReference>
<evidence type="ECO:0000259" key="2">
    <source>
        <dbReference type="PROSITE" id="PS51736"/>
    </source>
</evidence>
<dbReference type="Pfam" id="PF07508">
    <property type="entry name" value="Recombinase"/>
    <property type="match status" value="1"/>
</dbReference>
<dbReference type="Pfam" id="PF00239">
    <property type="entry name" value="Resolvase"/>
    <property type="match status" value="1"/>
</dbReference>
<dbReference type="InterPro" id="IPR038109">
    <property type="entry name" value="DNA_bind_recomb_sf"/>
</dbReference>
<sequence length="472" mass="54908">MKAVVYTRVSTASQAEEGFSLQAQYENLIQYVRLQSWDLLRIYTDPGVSAKDLNRPGVKEMLEDLKSGKFDAIVVHKLDRLTRNISDLYDLVELVNKKNIKLVSTSENIDTSTPMGRMFVYLLGIFAQMFRENLSEEVKKGLTERAEQGFRNAFAPYGYEMNEKGELDIVPDQAEFIREVFQLLIEKKNGYHTIAKILNKKNVPGLRGGIFHGSTIEQILKNHTYTGKNHWKLKDKPESERIIRDASHDAIIDQETFDKAQDIIGRRSRGELSRSSYDYPFSTIIRCDRCGGPYHGLMMPKIGNKYYYYRCFNKLRGKCDQSDLSELKFERMFFAHFSIGDLGIDYKEVAVTKDDPVAERKKIERDLDRSEQRRKNWQYAFGDGKLPYDDYVKLIDEEMVRVQELQVQLEGIREVPQAVLSRVELWESVKQLQENWGYLERETKKDFISALFKSITILKVDKVWSITGVDWV</sequence>
<dbReference type="InterPro" id="IPR011109">
    <property type="entry name" value="DNA_bind_recombinase_dom"/>
</dbReference>
<dbReference type="InterPro" id="IPR025827">
    <property type="entry name" value="Zn_ribbon_recom_dom"/>
</dbReference>
<name>A0ABT2UU12_9BACL</name>
<organism evidence="4 5">
    <name type="scientific">Paenibacillus baimaensis</name>
    <dbReference type="NCBI Taxonomy" id="2982185"/>
    <lineage>
        <taxon>Bacteria</taxon>
        <taxon>Bacillati</taxon>
        <taxon>Bacillota</taxon>
        <taxon>Bacilli</taxon>
        <taxon>Bacillales</taxon>
        <taxon>Paenibacillaceae</taxon>
        <taxon>Paenibacillus</taxon>
    </lineage>
</organism>
<keyword evidence="5" id="KW-1185">Reference proteome</keyword>
<dbReference type="InterPro" id="IPR050639">
    <property type="entry name" value="SSR_resolvase"/>
</dbReference>
<comment type="caution">
    <text evidence="4">The sequence shown here is derived from an EMBL/GenBank/DDBJ whole genome shotgun (WGS) entry which is preliminary data.</text>
</comment>
<evidence type="ECO:0000259" key="3">
    <source>
        <dbReference type="PROSITE" id="PS51737"/>
    </source>
</evidence>
<dbReference type="InterPro" id="IPR006119">
    <property type="entry name" value="Resolv_N"/>
</dbReference>
<dbReference type="PANTHER" id="PTHR30461">
    <property type="entry name" value="DNA-INVERTASE FROM LAMBDOID PROPHAGE"/>
    <property type="match status" value="1"/>
</dbReference>
<feature type="domain" description="Resolvase/invertase-type recombinase catalytic" evidence="2">
    <location>
        <begin position="2"/>
        <end position="149"/>
    </location>
</feature>
<dbReference type="SUPFAM" id="SSF53041">
    <property type="entry name" value="Resolvase-like"/>
    <property type="match status" value="1"/>
</dbReference>
<gene>
    <name evidence="4" type="ORF">OB236_38520</name>
</gene>
<dbReference type="EMBL" id="JAOQIO010000124">
    <property type="protein sequence ID" value="MCU6798037.1"/>
    <property type="molecule type" value="Genomic_DNA"/>
</dbReference>
<dbReference type="RefSeq" id="WP_262688719.1">
    <property type="nucleotide sequence ID" value="NZ_JAOQIO010000124.1"/>
</dbReference>
<dbReference type="Proteomes" id="UP001652445">
    <property type="component" value="Unassembled WGS sequence"/>
</dbReference>
<dbReference type="Gene3D" id="3.90.1750.20">
    <property type="entry name" value="Putative Large Serine Recombinase, Chain B, Domain 2"/>
    <property type="match status" value="1"/>
</dbReference>
<dbReference type="PANTHER" id="PTHR30461:SF23">
    <property type="entry name" value="DNA RECOMBINASE-RELATED"/>
    <property type="match status" value="1"/>
</dbReference>
<evidence type="ECO:0000313" key="4">
    <source>
        <dbReference type="EMBL" id="MCU6798037.1"/>
    </source>
</evidence>
<reference evidence="4 5" key="1">
    <citation type="submission" date="2022-09" db="EMBL/GenBank/DDBJ databases">
        <authorList>
            <person name="Han X.L."/>
            <person name="Wang Q."/>
            <person name="Lu T."/>
        </authorList>
    </citation>
    <scope>NUCLEOTIDE SEQUENCE [LARGE SCALE GENOMIC DNA]</scope>
    <source>
        <strain evidence="4 5">WQ 127069</strain>
    </source>
</reference>